<dbReference type="InterPro" id="IPR004254">
    <property type="entry name" value="AdipoR/HlyIII-related"/>
</dbReference>
<dbReference type="GO" id="GO:0046872">
    <property type="term" value="F:metal ion binding"/>
    <property type="evidence" value="ECO:0007669"/>
    <property type="project" value="UniProtKB-KW"/>
</dbReference>
<feature type="non-terminal residue" evidence="7">
    <location>
        <position position="1"/>
    </location>
</feature>
<gene>
    <name evidence="7" type="ORF">HaLaN_25472</name>
</gene>
<dbReference type="GO" id="GO:0009744">
    <property type="term" value="P:response to sucrose"/>
    <property type="evidence" value="ECO:0007669"/>
    <property type="project" value="UniProtKB-ARBA"/>
</dbReference>
<organism evidence="7 8">
    <name type="scientific">Haematococcus lacustris</name>
    <name type="common">Green alga</name>
    <name type="synonym">Haematococcus pluvialis</name>
    <dbReference type="NCBI Taxonomy" id="44745"/>
    <lineage>
        <taxon>Eukaryota</taxon>
        <taxon>Viridiplantae</taxon>
        <taxon>Chlorophyta</taxon>
        <taxon>core chlorophytes</taxon>
        <taxon>Chlorophyceae</taxon>
        <taxon>CS clade</taxon>
        <taxon>Chlamydomonadales</taxon>
        <taxon>Haematococcaceae</taxon>
        <taxon>Haematococcus</taxon>
    </lineage>
</organism>
<evidence type="ECO:0000256" key="1">
    <source>
        <dbReference type="ARBA" id="ARBA00004141"/>
    </source>
</evidence>
<feature type="transmembrane region" description="Helical" evidence="6">
    <location>
        <begin position="37"/>
        <end position="56"/>
    </location>
</feature>
<feature type="binding site" evidence="5">
    <location>
        <position position="19"/>
    </location>
    <ligand>
        <name>Zn(2+)</name>
        <dbReference type="ChEBI" id="CHEBI:29105"/>
    </ligand>
</feature>
<evidence type="ECO:0000313" key="8">
    <source>
        <dbReference type="Proteomes" id="UP000485058"/>
    </source>
</evidence>
<comment type="caution">
    <text evidence="7">The sequence shown here is derived from an EMBL/GenBank/DDBJ whole genome shotgun (WGS) entry which is preliminary data.</text>
</comment>
<accession>A0A6A0A524</accession>
<reference evidence="7 8" key="1">
    <citation type="submission" date="2020-02" db="EMBL/GenBank/DDBJ databases">
        <title>Draft genome sequence of Haematococcus lacustris strain NIES-144.</title>
        <authorList>
            <person name="Morimoto D."/>
            <person name="Nakagawa S."/>
            <person name="Yoshida T."/>
            <person name="Sawayama S."/>
        </authorList>
    </citation>
    <scope>NUCLEOTIDE SEQUENCE [LARGE SCALE GENOMIC DNA]</scope>
    <source>
        <strain evidence="7 8">NIES-144</strain>
    </source>
</reference>
<keyword evidence="8" id="KW-1185">Reference proteome</keyword>
<keyword evidence="2 6" id="KW-0812">Transmembrane</keyword>
<keyword evidence="4 6" id="KW-0472">Membrane</keyword>
<keyword evidence="5" id="KW-0862">Zinc</keyword>
<name>A0A6A0A524_HAELA</name>
<sequence length="57" mass="6769">MYVVMYGFMQVLLVSSLCHTFSCLPRRVSTALWKADYLAITCSIACMFYPFCWWVWE</sequence>
<evidence type="ECO:0000256" key="5">
    <source>
        <dbReference type="PIRSR" id="PIRSR604254-1"/>
    </source>
</evidence>
<proteinExistence type="predicted"/>
<evidence type="ECO:0000256" key="2">
    <source>
        <dbReference type="ARBA" id="ARBA00022692"/>
    </source>
</evidence>
<dbReference type="EMBL" id="BLLF01003384">
    <property type="protein sequence ID" value="GFH27192.1"/>
    <property type="molecule type" value="Genomic_DNA"/>
</dbReference>
<keyword evidence="5" id="KW-0479">Metal-binding</keyword>
<dbReference type="Pfam" id="PF03006">
    <property type="entry name" value="HlyIII"/>
    <property type="match status" value="1"/>
</dbReference>
<keyword evidence="3 6" id="KW-1133">Transmembrane helix</keyword>
<dbReference type="Proteomes" id="UP000485058">
    <property type="component" value="Unassembled WGS sequence"/>
</dbReference>
<evidence type="ECO:0000256" key="6">
    <source>
        <dbReference type="SAM" id="Phobius"/>
    </source>
</evidence>
<comment type="subcellular location">
    <subcellularLocation>
        <location evidence="1">Membrane</location>
        <topology evidence="1">Multi-pass membrane protein</topology>
    </subcellularLocation>
</comment>
<evidence type="ECO:0000256" key="4">
    <source>
        <dbReference type="ARBA" id="ARBA00023136"/>
    </source>
</evidence>
<dbReference type="AlphaFoldDB" id="A0A6A0A524"/>
<evidence type="ECO:0000313" key="7">
    <source>
        <dbReference type="EMBL" id="GFH27192.1"/>
    </source>
</evidence>
<protein>
    <submittedName>
        <fullName evidence="7">Haemolysin-III related</fullName>
    </submittedName>
</protein>
<dbReference type="GO" id="GO:0016020">
    <property type="term" value="C:membrane"/>
    <property type="evidence" value="ECO:0007669"/>
    <property type="project" value="UniProtKB-SubCell"/>
</dbReference>
<evidence type="ECO:0000256" key="3">
    <source>
        <dbReference type="ARBA" id="ARBA00022989"/>
    </source>
</evidence>